<dbReference type="Gene3D" id="3.30.160.60">
    <property type="entry name" value="Classic Zinc Finger"/>
    <property type="match status" value="3"/>
</dbReference>
<feature type="region of interest" description="Disordered" evidence="1">
    <location>
        <begin position="607"/>
        <end position="645"/>
    </location>
</feature>
<dbReference type="PROSITE" id="PS51703">
    <property type="entry name" value="DZF"/>
    <property type="match status" value="1"/>
</dbReference>
<dbReference type="InterPro" id="IPR006561">
    <property type="entry name" value="DZF_dom"/>
</dbReference>
<dbReference type="PROSITE" id="PS00028">
    <property type="entry name" value="ZINC_FINGER_C2H2_1"/>
    <property type="match status" value="1"/>
</dbReference>
<dbReference type="SMART" id="SM00451">
    <property type="entry name" value="ZnF_U1"/>
    <property type="match status" value="3"/>
</dbReference>
<feature type="compositionally biased region" description="Gly residues" evidence="1">
    <location>
        <begin position="542"/>
        <end position="552"/>
    </location>
</feature>
<dbReference type="Proteomes" id="UP001208570">
    <property type="component" value="Unassembled WGS sequence"/>
</dbReference>
<dbReference type="Pfam" id="PF07528">
    <property type="entry name" value="DZF_N"/>
    <property type="match status" value="1"/>
</dbReference>
<dbReference type="FunFam" id="3.30.160.60:FF:002080">
    <property type="entry name" value="Zinc finger RNA-binding protein"/>
    <property type="match status" value="1"/>
</dbReference>
<keyword evidence="4" id="KW-1185">Reference proteome</keyword>
<dbReference type="PANTHER" id="PTHR45762">
    <property type="entry name" value="ZINC FINGER RNA-BINDING PROTEIN"/>
    <property type="match status" value="1"/>
</dbReference>
<reference evidence="3" key="1">
    <citation type="journal article" date="2023" name="Mol. Biol. Evol.">
        <title>Third-Generation Sequencing Reveals the Adaptive Role of the Epigenome in Three Deep-Sea Polychaetes.</title>
        <authorList>
            <person name="Perez M."/>
            <person name="Aroh O."/>
            <person name="Sun Y."/>
            <person name="Lan Y."/>
            <person name="Juniper S.K."/>
            <person name="Young C.R."/>
            <person name="Angers B."/>
            <person name="Qian P.Y."/>
        </authorList>
    </citation>
    <scope>NUCLEOTIDE SEQUENCE</scope>
    <source>
        <strain evidence="3">P08H-3</strain>
    </source>
</reference>
<protein>
    <recommendedName>
        <fullName evidence="2">DZF domain-containing protein</fullName>
    </recommendedName>
</protein>
<feature type="compositionally biased region" description="Polar residues" evidence="1">
    <location>
        <begin position="129"/>
        <end position="147"/>
    </location>
</feature>
<name>A0AAD9JSI9_9ANNE</name>
<dbReference type="FunFam" id="3.30.160.60:FF:000210">
    <property type="entry name" value="Zinc finger RNA-binding protein 2"/>
    <property type="match status" value="1"/>
</dbReference>
<dbReference type="EMBL" id="JAODUP010000184">
    <property type="protein sequence ID" value="KAK2157813.1"/>
    <property type="molecule type" value="Genomic_DNA"/>
</dbReference>
<feature type="domain" description="DZF" evidence="2">
    <location>
        <begin position="549"/>
        <end position="788"/>
    </location>
</feature>
<accession>A0AAD9JSI9</accession>
<evidence type="ECO:0000313" key="4">
    <source>
        <dbReference type="Proteomes" id="UP001208570"/>
    </source>
</evidence>
<evidence type="ECO:0000313" key="3">
    <source>
        <dbReference type="EMBL" id="KAK2157813.1"/>
    </source>
</evidence>
<gene>
    <name evidence="3" type="ORF">LSH36_184g08061</name>
</gene>
<sequence>MRITWCGQSMANNYFGFTHGGTQYSAQPASAYPAAAAQTAYVQPAQPAAYAAAPRPQAYETYQSTHTSGQYAYAARTQVAPQPAAAYDANKTYYAQTAAAPAAAPAAVYTVAEASYNAAKPAYTSTTFQSQTTVRPTHTQKTATPVHSTSGSYTYQPSSTTSSSATTTYTGNRPQSFIAVSPAVGYDAAVYSAATSYYQQQQTKTTTGGGANAWQSKKSFQQKTKPKQPPKQNQLHYCEVCKISCAGPQTYREHLEGQKHKKKEASAKGATATPPARGMNTLRCELCDVACTGADAYAAHIRGSKHFKVMKLHTKLGKPIPSTEPVVVTPGNSATNSTASKSNTTTTKIGAGSKSATGTGSGVTTSNSSASTKKVVATPKITFVGGSQLKSTGVKSEDVKGEEKVETVSASVEEKVDPGDIVIPGEKDVVPVGQEYIEEVRNEFGNVVSFHCKLCECKFNDPNAKIMHMKGRRHRLQYKKKVDPSLQVEVKPSIRARKIQEEKLRRQAAKEEYWRRRDAEERWRMEWEQRRYEEEMFRWQGHGRGAPGGPFGPGNPGPMPLRRPDTSDDRHVMAKHAAIYPTEHELQAVQNIVSSCEKSLKLVSDSLAEVDSPKPMDTDKKTEKKEEKKEEPEKKDGDKEEAGAAPRALKGVMRVGVLAKGLLLHDDLNVKLVVLCSEKPTRTLLERVADSLPKHLTEVSEDKYEVKMCVEKAAVIVSSVQEKDAPKTTCTITLTSPIMREEVVPEGGKLYGYHGRRLPLPLVGWHLILSGVAFMRNMKFNCFIFFMP</sequence>
<dbReference type="InterPro" id="IPR003604">
    <property type="entry name" value="Matrin/U1-like-C_Znf_C2H2"/>
</dbReference>
<feature type="compositionally biased region" description="Low complexity" evidence="1">
    <location>
        <begin position="148"/>
        <end position="169"/>
    </location>
</feature>
<evidence type="ECO:0000259" key="2">
    <source>
        <dbReference type="PROSITE" id="PS51703"/>
    </source>
</evidence>
<feature type="region of interest" description="Disordered" evidence="1">
    <location>
        <begin position="323"/>
        <end position="371"/>
    </location>
</feature>
<dbReference type="InterPro" id="IPR043519">
    <property type="entry name" value="NT_sf"/>
</dbReference>
<dbReference type="SMART" id="SM00572">
    <property type="entry name" value="DZF"/>
    <property type="match status" value="1"/>
</dbReference>
<dbReference type="SUPFAM" id="SSF57667">
    <property type="entry name" value="beta-beta-alpha zinc fingers"/>
    <property type="match status" value="3"/>
</dbReference>
<dbReference type="GO" id="GO:0003725">
    <property type="term" value="F:double-stranded RNA binding"/>
    <property type="evidence" value="ECO:0007669"/>
    <property type="project" value="TreeGrafter"/>
</dbReference>
<feature type="region of interest" description="Disordered" evidence="1">
    <location>
        <begin position="205"/>
        <end position="231"/>
    </location>
</feature>
<feature type="compositionally biased region" description="Basic and acidic residues" evidence="1">
    <location>
        <begin position="611"/>
        <end position="642"/>
    </location>
</feature>
<dbReference type="PANTHER" id="PTHR45762:SF3">
    <property type="entry name" value="ZINC-FINGER PROTEIN AT 72D, ISOFORM B"/>
    <property type="match status" value="1"/>
</dbReference>
<dbReference type="GO" id="GO:0008270">
    <property type="term" value="F:zinc ion binding"/>
    <property type="evidence" value="ECO:0007669"/>
    <property type="project" value="InterPro"/>
</dbReference>
<dbReference type="AlphaFoldDB" id="A0AAD9JSI9"/>
<dbReference type="Pfam" id="PF12874">
    <property type="entry name" value="zf-met"/>
    <property type="match status" value="3"/>
</dbReference>
<dbReference type="Gene3D" id="3.30.460.10">
    <property type="entry name" value="Beta Polymerase, domain 2"/>
    <property type="match status" value="1"/>
</dbReference>
<comment type="caution">
    <text evidence="3">The sequence shown here is derived from an EMBL/GenBank/DDBJ whole genome shotgun (WGS) entry which is preliminary data.</text>
</comment>
<dbReference type="FunFam" id="3.30.460.10:FF:000010">
    <property type="entry name" value="Zinc finger RNA-binding protein 2"/>
    <property type="match status" value="1"/>
</dbReference>
<evidence type="ECO:0000256" key="1">
    <source>
        <dbReference type="SAM" id="MobiDB-lite"/>
    </source>
</evidence>
<proteinExistence type="predicted"/>
<feature type="compositionally biased region" description="Low complexity" evidence="1">
    <location>
        <begin position="332"/>
        <end position="371"/>
    </location>
</feature>
<dbReference type="GO" id="GO:0071011">
    <property type="term" value="C:precatalytic spliceosome"/>
    <property type="evidence" value="ECO:0007669"/>
    <property type="project" value="TreeGrafter"/>
</dbReference>
<feature type="region of interest" description="Disordered" evidence="1">
    <location>
        <begin position="254"/>
        <end position="275"/>
    </location>
</feature>
<feature type="region of interest" description="Disordered" evidence="1">
    <location>
        <begin position="541"/>
        <end position="567"/>
    </location>
</feature>
<dbReference type="SMART" id="SM00355">
    <property type="entry name" value="ZnF_C2H2"/>
    <property type="match status" value="3"/>
</dbReference>
<dbReference type="InterPro" id="IPR013087">
    <property type="entry name" value="Znf_C2H2_type"/>
</dbReference>
<organism evidence="3 4">
    <name type="scientific">Paralvinella palmiformis</name>
    <dbReference type="NCBI Taxonomy" id="53620"/>
    <lineage>
        <taxon>Eukaryota</taxon>
        <taxon>Metazoa</taxon>
        <taxon>Spiralia</taxon>
        <taxon>Lophotrochozoa</taxon>
        <taxon>Annelida</taxon>
        <taxon>Polychaeta</taxon>
        <taxon>Sedentaria</taxon>
        <taxon>Canalipalpata</taxon>
        <taxon>Terebellida</taxon>
        <taxon>Terebelliformia</taxon>
        <taxon>Alvinellidae</taxon>
        <taxon>Paralvinella</taxon>
    </lineage>
</organism>
<feature type="region of interest" description="Disordered" evidence="1">
    <location>
        <begin position="129"/>
        <end position="169"/>
    </location>
</feature>
<dbReference type="InterPro" id="IPR049401">
    <property type="entry name" value="DZF_dom_N"/>
</dbReference>
<dbReference type="InterPro" id="IPR036236">
    <property type="entry name" value="Znf_C2H2_sf"/>
</dbReference>
<dbReference type="GO" id="GO:0003727">
    <property type="term" value="F:single-stranded RNA binding"/>
    <property type="evidence" value="ECO:0007669"/>
    <property type="project" value="TreeGrafter"/>
</dbReference>